<evidence type="ECO:0000313" key="2">
    <source>
        <dbReference type="Proteomes" id="UP000037660"/>
    </source>
</evidence>
<protein>
    <submittedName>
        <fullName evidence="1">Uncharacterized protein</fullName>
    </submittedName>
</protein>
<reference evidence="2" key="1">
    <citation type="submission" date="2015-07" db="EMBL/GenBank/DDBJ databases">
        <title>Discovery of a poly(ethylene terephthalate assimilation.</title>
        <authorList>
            <person name="Yoshida S."/>
            <person name="Hiraga K."/>
            <person name="Takehana T."/>
            <person name="Taniguchi I."/>
            <person name="Yamaji H."/>
            <person name="Maeda Y."/>
            <person name="Toyohara K."/>
            <person name="Miyamoto K."/>
            <person name="Kimura Y."/>
            <person name="Oda K."/>
        </authorList>
    </citation>
    <scope>NUCLEOTIDE SEQUENCE [LARGE SCALE GENOMIC DNA]</scope>
    <source>
        <strain evidence="2">NBRC 110686 / TISTR 2288 / 201-F6</strain>
    </source>
</reference>
<sequence>MMTTYALRIQGMADGSETEAAHDLLVNLAWQIGLGAEIAAAIEPGSVRAKRLHGALRTVVDLCLAGYVWRAAFADALDQAATESAQLTADHPRIWPQRRAGPDLLAAAVQQRRVTADMVAGAELYRDTEKA</sequence>
<dbReference type="AlphaFoldDB" id="A0A0K8P3Y8"/>
<reference evidence="1 2" key="2">
    <citation type="journal article" date="2016" name="Science">
        <title>A bacterium that degrades and assimilates poly(ethylene terephthalate).</title>
        <authorList>
            <person name="Yoshida S."/>
            <person name="Hiraga K."/>
            <person name="Takehana T."/>
            <person name="Taniguchi I."/>
            <person name="Yamaji H."/>
            <person name="Maeda Y."/>
            <person name="Toyohara K."/>
            <person name="Miyamoto K."/>
            <person name="Kimura Y."/>
            <person name="Oda K."/>
        </authorList>
    </citation>
    <scope>NUCLEOTIDE SEQUENCE [LARGE SCALE GENOMIC DNA]</scope>
    <source>
        <strain evidence="2">NBRC 110686 / TISTR 2288 / 201-F6</strain>
    </source>
</reference>
<keyword evidence="2" id="KW-1185">Reference proteome</keyword>
<proteinExistence type="predicted"/>
<dbReference type="STRING" id="1547922.ISF6_3218"/>
<gene>
    <name evidence="1" type="ORF">ISF6_3218</name>
</gene>
<organism evidence="1 2">
    <name type="scientific">Piscinibacter sakaiensis</name>
    <name type="common">Ideonella sakaiensis</name>
    <dbReference type="NCBI Taxonomy" id="1547922"/>
    <lineage>
        <taxon>Bacteria</taxon>
        <taxon>Pseudomonadati</taxon>
        <taxon>Pseudomonadota</taxon>
        <taxon>Betaproteobacteria</taxon>
        <taxon>Burkholderiales</taxon>
        <taxon>Sphaerotilaceae</taxon>
        <taxon>Piscinibacter</taxon>
    </lineage>
</organism>
<comment type="caution">
    <text evidence="1">The sequence shown here is derived from an EMBL/GenBank/DDBJ whole genome shotgun (WGS) entry which is preliminary data.</text>
</comment>
<dbReference type="Proteomes" id="UP000037660">
    <property type="component" value="Unassembled WGS sequence"/>
</dbReference>
<dbReference type="EMBL" id="BBYR01000045">
    <property type="protein sequence ID" value="GAP37363.1"/>
    <property type="molecule type" value="Genomic_DNA"/>
</dbReference>
<accession>A0A0K8P3Y8</accession>
<name>A0A0K8P3Y8_PISS1</name>
<evidence type="ECO:0000313" key="1">
    <source>
        <dbReference type="EMBL" id="GAP37363.1"/>
    </source>
</evidence>